<feature type="compositionally biased region" description="Polar residues" evidence="1">
    <location>
        <begin position="437"/>
        <end position="446"/>
    </location>
</feature>
<dbReference type="Proteomes" id="UP000717328">
    <property type="component" value="Unassembled WGS sequence"/>
</dbReference>
<comment type="caution">
    <text evidence="2">The sequence shown here is derived from an EMBL/GenBank/DDBJ whole genome shotgun (WGS) entry which is preliminary data.</text>
</comment>
<feature type="region of interest" description="Disordered" evidence="1">
    <location>
        <begin position="435"/>
        <end position="465"/>
    </location>
</feature>
<evidence type="ECO:0000313" key="2">
    <source>
        <dbReference type="EMBL" id="KAG5654539.1"/>
    </source>
</evidence>
<feature type="compositionally biased region" description="Pro residues" evidence="1">
    <location>
        <begin position="141"/>
        <end position="150"/>
    </location>
</feature>
<feature type="region of interest" description="Disordered" evidence="1">
    <location>
        <begin position="748"/>
        <end position="844"/>
    </location>
</feature>
<feature type="region of interest" description="Disordered" evidence="1">
    <location>
        <begin position="105"/>
        <end position="219"/>
    </location>
</feature>
<accession>A0A9P7KLU4</accession>
<gene>
    <name evidence="2" type="ORF">H0H81_001180</name>
</gene>
<dbReference type="AlphaFoldDB" id="A0A9P7KLU4"/>
<evidence type="ECO:0000256" key="1">
    <source>
        <dbReference type="SAM" id="MobiDB-lite"/>
    </source>
</evidence>
<dbReference type="OrthoDB" id="2148418at2759"/>
<reference evidence="2" key="1">
    <citation type="submission" date="2021-02" db="EMBL/GenBank/DDBJ databases">
        <authorList>
            <person name="Nieuwenhuis M."/>
            <person name="Van De Peppel L.J.J."/>
        </authorList>
    </citation>
    <scope>NUCLEOTIDE SEQUENCE</scope>
    <source>
        <strain evidence="2">D49</strain>
    </source>
</reference>
<organism evidence="2 3">
    <name type="scientific">Sphagnurus paluster</name>
    <dbReference type="NCBI Taxonomy" id="117069"/>
    <lineage>
        <taxon>Eukaryota</taxon>
        <taxon>Fungi</taxon>
        <taxon>Dikarya</taxon>
        <taxon>Basidiomycota</taxon>
        <taxon>Agaricomycotina</taxon>
        <taxon>Agaricomycetes</taxon>
        <taxon>Agaricomycetidae</taxon>
        <taxon>Agaricales</taxon>
        <taxon>Tricholomatineae</taxon>
        <taxon>Lyophyllaceae</taxon>
        <taxon>Sphagnurus</taxon>
    </lineage>
</organism>
<feature type="region of interest" description="Disordered" evidence="1">
    <location>
        <begin position="933"/>
        <end position="1011"/>
    </location>
</feature>
<feature type="compositionally biased region" description="Basic and acidic residues" evidence="1">
    <location>
        <begin position="369"/>
        <end position="379"/>
    </location>
</feature>
<feature type="compositionally biased region" description="Low complexity" evidence="1">
    <location>
        <begin position="763"/>
        <end position="772"/>
    </location>
</feature>
<feature type="compositionally biased region" description="Polar residues" evidence="1">
    <location>
        <begin position="783"/>
        <end position="801"/>
    </location>
</feature>
<feature type="region of interest" description="Disordered" evidence="1">
    <location>
        <begin position="507"/>
        <end position="527"/>
    </location>
</feature>
<reference evidence="2" key="2">
    <citation type="submission" date="2021-10" db="EMBL/GenBank/DDBJ databases">
        <title>Phylogenomics reveals ancestral predisposition of the termite-cultivated fungus Termitomyces towards a domesticated lifestyle.</title>
        <authorList>
            <person name="Auxier B."/>
            <person name="Grum-Grzhimaylo A."/>
            <person name="Cardenas M.E."/>
            <person name="Lodge J.D."/>
            <person name="Laessoe T."/>
            <person name="Pedersen O."/>
            <person name="Smith M.E."/>
            <person name="Kuyper T.W."/>
            <person name="Franco-Molano E.A."/>
            <person name="Baroni T.J."/>
            <person name="Aanen D.K."/>
        </authorList>
    </citation>
    <scope>NUCLEOTIDE SEQUENCE</scope>
    <source>
        <strain evidence="2">D49</strain>
    </source>
</reference>
<feature type="compositionally biased region" description="Polar residues" evidence="1">
    <location>
        <begin position="625"/>
        <end position="652"/>
    </location>
</feature>
<feature type="compositionally biased region" description="Polar residues" evidence="1">
    <location>
        <begin position="172"/>
        <end position="194"/>
    </location>
</feature>
<feature type="region of interest" description="Disordered" evidence="1">
    <location>
        <begin position="341"/>
        <end position="379"/>
    </location>
</feature>
<feature type="region of interest" description="Disordered" evidence="1">
    <location>
        <begin position="288"/>
        <end position="310"/>
    </location>
</feature>
<feature type="region of interest" description="Disordered" evidence="1">
    <location>
        <begin position="64"/>
        <end position="89"/>
    </location>
</feature>
<feature type="compositionally biased region" description="Polar residues" evidence="1">
    <location>
        <begin position="456"/>
        <end position="465"/>
    </location>
</feature>
<proteinExistence type="predicted"/>
<dbReference type="EMBL" id="JABCKI010000006">
    <property type="protein sequence ID" value="KAG5654539.1"/>
    <property type="molecule type" value="Genomic_DNA"/>
</dbReference>
<feature type="compositionally biased region" description="Basic and acidic residues" evidence="1">
    <location>
        <begin position="111"/>
        <end position="124"/>
    </location>
</feature>
<feature type="region of interest" description="Disordered" evidence="1">
    <location>
        <begin position="617"/>
        <end position="677"/>
    </location>
</feature>
<name>A0A9P7KLU4_9AGAR</name>
<feature type="compositionally biased region" description="Polar residues" evidence="1">
    <location>
        <begin position="296"/>
        <end position="310"/>
    </location>
</feature>
<protein>
    <submittedName>
        <fullName evidence="2">Uncharacterized protein</fullName>
    </submittedName>
</protein>
<feature type="compositionally biased region" description="Basic and acidic residues" evidence="1">
    <location>
        <begin position="944"/>
        <end position="975"/>
    </location>
</feature>
<sequence length="1124" mass="122144">MSEISDTFVSAELAPDQVVNGAASDVDDEDSDAFNTEDARIHFGPLRSPEKKFGEVVARCGNLHPDMWGSPLRRSPRLSTPQLRSLSPLIHEQDTGMKQILEHMNTVDIPESGRDTPDDERLQDEPSLALAIRITQAHDNPSPPPSPPKILPLIDLTSPSPRAPPRDFHSVLFSSFDTVESEASTPPASSNVSPGLSRDRSPAPQTTSHTKGRDSAPDLISFESFSTPAAVFRVVSPMASTSKLPPTNENSSVDDLLAQTPQLVVQSSKFVDLIDEPPHLTPVESLVARDRKGKASATTEASQDVSEESVVNSLLLPDSEGSDGPASSSSDNLVVTQEALISPLRRSKRTSGTPHQLAEPDQKALGMVRGDESNTKQKSVFRRELRSLSPSSTDLLSSLVASPSRQPHSFSFNIPIADCTNPESEHLLRRPFPILPQGTSPQTPQRSKGPIRFASPSRSVAQKSTVARLQPMALDDPNRTPARRVLITEASHVSPLKGSRLVSSSRSGLETTSYHPHLTIPPADSPARRVEVSEANPPLVQKKWQGVRFGSPARGTINEQQESTEFPSSAAHAKACAPSKDSSTSFLARGPATAIASKSGTLPFPIIASEPLNSTTVDKLDANNGMASPTKRNQPDISSPAKSNLKQPTSRIPRTVAKPYTRPGPKPSEKPRSTGAIRKIQLTTEVTKFSEAVPGSANSMGSDDTRPREALKPFMVPSTTLKRKRVITENSPTKPRPVVVIRQVPRPNPVASSSKVAPPPPTTVQTKKVPQQIRRVVDKAPATSATQTPMPVESSRSQGDVDTSHEHVPEDSAMDTSISLPVDDVESSSPISQGDIPAPQPQPYEGVRRTGRIRKSPNPSTTADVFSGLEMRTLPPRRKASQTTVRQDALFSGMSATALKALTTSNTVRNQQYVAAKLETEVIRKEGMRPESPVIKIRTISQRQQDEKGKQRKERAERRARRDGSSDYSEVERSDGGGSETESESDDEGSPAAKRHKRGPGDECDYQTPVRKLKRLRLGDDDMDATENGRRVKWDRGLFTTIYLDQVKVGARQPSKDKPIVKGCLAPTAKALPLDSLGNLPHANLPLTELVEESVLVKKFVYDNDIEPVEEVVVKKLRSRKVKR</sequence>
<keyword evidence="3" id="KW-1185">Reference proteome</keyword>
<evidence type="ECO:0000313" key="3">
    <source>
        <dbReference type="Proteomes" id="UP000717328"/>
    </source>
</evidence>